<dbReference type="GO" id="GO:0016829">
    <property type="term" value="F:lyase activity"/>
    <property type="evidence" value="ECO:0007669"/>
    <property type="project" value="UniProtKB-KW"/>
</dbReference>
<dbReference type="Pfam" id="PF04055">
    <property type="entry name" value="Radical_SAM"/>
    <property type="match status" value="1"/>
</dbReference>
<dbReference type="GO" id="GO:0051536">
    <property type="term" value="F:iron-sulfur cluster binding"/>
    <property type="evidence" value="ECO:0007669"/>
    <property type="project" value="UniProtKB-KW"/>
</dbReference>
<dbReference type="SFLD" id="SFLDS00029">
    <property type="entry name" value="Radical_SAM"/>
    <property type="match status" value="1"/>
</dbReference>
<dbReference type="GO" id="GO:0046872">
    <property type="term" value="F:metal ion binding"/>
    <property type="evidence" value="ECO:0007669"/>
    <property type="project" value="UniProtKB-KW"/>
</dbReference>
<evidence type="ECO:0000256" key="3">
    <source>
        <dbReference type="ARBA" id="ARBA00023004"/>
    </source>
</evidence>
<keyword evidence="7" id="KW-0456">Lyase</keyword>
<keyword evidence="1 5" id="KW-0949">S-adenosyl-L-methionine</keyword>
<evidence type="ECO:0000256" key="5">
    <source>
        <dbReference type="PIRSR" id="PIRSR004869-50"/>
    </source>
</evidence>
<evidence type="ECO:0000259" key="6">
    <source>
        <dbReference type="Pfam" id="PF04055"/>
    </source>
</evidence>
<comment type="caution">
    <text evidence="7">The sequence shown here is derived from an EMBL/GenBank/DDBJ whole genome shotgun (WGS) entry which is preliminary data.</text>
</comment>
<name>A0A4R3KFJ4_9FIRM</name>
<dbReference type="PIRSF" id="PIRSF004869">
    <property type="entry name" value="PflX_prd"/>
    <property type="match status" value="1"/>
</dbReference>
<dbReference type="PANTHER" id="PTHR43075">
    <property type="entry name" value="FORMATE LYASE ACTIVATING ENZYME, PUTATIVE (AFU_ORTHOLOGUE AFUA_2G15630)-RELATED"/>
    <property type="match status" value="1"/>
</dbReference>
<keyword evidence="2 5" id="KW-0479">Metal-binding</keyword>
<protein>
    <submittedName>
        <fullName evidence="7">Putative pyruvate formate lyase activating enzyme</fullName>
    </submittedName>
</protein>
<dbReference type="CDD" id="cd01335">
    <property type="entry name" value="Radical_SAM"/>
    <property type="match status" value="1"/>
</dbReference>
<dbReference type="InterPro" id="IPR058240">
    <property type="entry name" value="rSAM_sf"/>
</dbReference>
<accession>A0A4R3KFJ4</accession>
<dbReference type="InterPro" id="IPR013785">
    <property type="entry name" value="Aldolase_TIM"/>
</dbReference>
<feature type="binding site" evidence="5">
    <location>
        <position position="28"/>
    </location>
    <ligand>
        <name>[4Fe-4S] cluster</name>
        <dbReference type="ChEBI" id="CHEBI:49883"/>
        <note>4Fe-4S-S-AdoMet</note>
    </ligand>
</feature>
<dbReference type="RefSeq" id="WP_243642153.1">
    <property type="nucleotide sequence ID" value="NZ_SMAA01000002.1"/>
</dbReference>
<keyword evidence="4 5" id="KW-0411">Iron-sulfur</keyword>
<organism evidence="7 8">
    <name type="scientific">Pectinatus cerevisiiphilus</name>
    <dbReference type="NCBI Taxonomy" id="86956"/>
    <lineage>
        <taxon>Bacteria</taxon>
        <taxon>Bacillati</taxon>
        <taxon>Bacillota</taxon>
        <taxon>Negativicutes</taxon>
        <taxon>Selenomonadales</taxon>
        <taxon>Selenomonadaceae</taxon>
        <taxon>Pectinatus</taxon>
    </lineage>
</organism>
<feature type="domain" description="Radical SAM core" evidence="6">
    <location>
        <begin position="23"/>
        <end position="136"/>
    </location>
</feature>
<keyword evidence="8" id="KW-1185">Reference proteome</keyword>
<sequence>MALVSVHKWEEPCISGKNGAGTVFFSNCNLKCEFCQNYTISAQGYGISVDVARLAEIFLEQQQKNVECLELVTPTHYAPVVIEALKRARAAGLKLTVVYNTNAYESIAVIDQLSTYVDVFLPDLKYFDDAAAQKYSHAPDYFHFAAASIKRMVAAVGPLVMENNLMKKGVLVRHLILPWLYKDSIKIVEWLWSTFGDKIYISLMSQYTPAYNAAAFPKINRKLTTFEYQKVVDTALALGIKNCFVQEKSASSVDFIPVFDGSGVLRGKMQKQGNTKSV</sequence>
<reference evidence="7 8" key="1">
    <citation type="submission" date="2019-03" db="EMBL/GenBank/DDBJ databases">
        <title>Genomic Encyclopedia of Type Strains, Phase IV (KMG-IV): sequencing the most valuable type-strain genomes for metagenomic binning, comparative biology and taxonomic classification.</title>
        <authorList>
            <person name="Goeker M."/>
        </authorList>
    </citation>
    <scope>NUCLEOTIDE SEQUENCE [LARGE SCALE GENOMIC DNA]</scope>
    <source>
        <strain evidence="7 8">DSM 20467</strain>
    </source>
</reference>
<dbReference type="SUPFAM" id="SSF102114">
    <property type="entry name" value="Radical SAM enzymes"/>
    <property type="match status" value="1"/>
</dbReference>
<evidence type="ECO:0000256" key="4">
    <source>
        <dbReference type="ARBA" id="ARBA00023014"/>
    </source>
</evidence>
<dbReference type="PANTHER" id="PTHR43075:SF1">
    <property type="entry name" value="FORMATE LYASE ACTIVATING ENZYME, PUTATIVE (AFU_ORTHOLOGUE AFUA_2G15630)-RELATED"/>
    <property type="match status" value="1"/>
</dbReference>
<dbReference type="InterPro" id="IPR016431">
    <property type="entry name" value="Pyrv-formate_lyase-activ_prd"/>
</dbReference>
<proteinExistence type="predicted"/>
<dbReference type="InterPro" id="IPR007197">
    <property type="entry name" value="rSAM"/>
</dbReference>
<dbReference type="InterPro" id="IPR040085">
    <property type="entry name" value="MJ0674-like"/>
</dbReference>
<dbReference type="Proteomes" id="UP000295188">
    <property type="component" value="Unassembled WGS sequence"/>
</dbReference>
<keyword evidence="3 5" id="KW-0408">Iron</keyword>
<evidence type="ECO:0000313" key="7">
    <source>
        <dbReference type="EMBL" id="TCS81421.1"/>
    </source>
</evidence>
<dbReference type="AlphaFoldDB" id="A0A4R3KFJ4"/>
<evidence type="ECO:0000313" key="8">
    <source>
        <dbReference type="Proteomes" id="UP000295188"/>
    </source>
</evidence>
<dbReference type="Gene3D" id="3.20.20.70">
    <property type="entry name" value="Aldolase class I"/>
    <property type="match status" value="1"/>
</dbReference>
<evidence type="ECO:0000256" key="1">
    <source>
        <dbReference type="ARBA" id="ARBA00022691"/>
    </source>
</evidence>
<dbReference type="EMBL" id="SMAA01000002">
    <property type="protein sequence ID" value="TCS81421.1"/>
    <property type="molecule type" value="Genomic_DNA"/>
</dbReference>
<feature type="binding site" evidence="5">
    <location>
        <position position="35"/>
    </location>
    <ligand>
        <name>[4Fe-4S] cluster</name>
        <dbReference type="ChEBI" id="CHEBI:49883"/>
        <note>4Fe-4S-S-AdoMet</note>
    </ligand>
</feature>
<gene>
    <name evidence="7" type="ORF">EDC37_102123</name>
</gene>
<comment type="cofactor">
    <cofactor evidence="5">
        <name>[4Fe-4S] cluster</name>
        <dbReference type="ChEBI" id="CHEBI:49883"/>
    </cofactor>
    <text evidence="5">Binds 1 [4Fe-4S] cluster. The cluster is coordinated with 3 cysteines and an exchangeable S-adenosyl-L-methionine.</text>
</comment>
<feature type="binding site" evidence="5">
    <location>
        <position position="32"/>
    </location>
    <ligand>
        <name>[4Fe-4S] cluster</name>
        <dbReference type="ChEBI" id="CHEBI:49883"/>
        <note>4Fe-4S-S-AdoMet</note>
    </ligand>
</feature>
<keyword evidence="7" id="KW-0670">Pyruvate</keyword>
<evidence type="ECO:0000256" key="2">
    <source>
        <dbReference type="ARBA" id="ARBA00022723"/>
    </source>
</evidence>